<comment type="caution">
    <text evidence="8">The sequence shown here is derived from an EMBL/GenBank/DDBJ whole genome shotgun (WGS) entry which is preliminary data.</text>
</comment>
<protein>
    <recommendedName>
        <fullName evidence="4">Small ribosomal subunit protein uS10m</fullName>
    </recommendedName>
    <alternativeName>
        <fullName evidence="5">37S ribosomal protein S10, mitochondrial</fullName>
    </alternativeName>
    <alternativeName>
        <fullName evidence="6">Mitochondrial ribosomal small subunit protein 10</fullName>
    </alternativeName>
</protein>
<evidence type="ECO:0000256" key="4">
    <source>
        <dbReference type="ARBA" id="ARBA00035261"/>
    </source>
</evidence>
<evidence type="ECO:0000256" key="2">
    <source>
        <dbReference type="ARBA" id="ARBA00022980"/>
    </source>
</evidence>
<dbReference type="FunFam" id="3.30.70.600:FF:000003">
    <property type="entry name" value="30S ribosomal protein S10"/>
    <property type="match status" value="1"/>
</dbReference>
<keyword evidence="9" id="KW-1185">Reference proteome</keyword>
<organism evidence="8 9">
    <name type="scientific">Delitschia confertaspora ATCC 74209</name>
    <dbReference type="NCBI Taxonomy" id="1513339"/>
    <lineage>
        <taxon>Eukaryota</taxon>
        <taxon>Fungi</taxon>
        <taxon>Dikarya</taxon>
        <taxon>Ascomycota</taxon>
        <taxon>Pezizomycotina</taxon>
        <taxon>Dothideomycetes</taxon>
        <taxon>Pleosporomycetidae</taxon>
        <taxon>Pleosporales</taxon>
        <taxon>Delitschiaceae</taxon>
        <taxon>Delitschia</taxon>
    </lineage>
</organism>
<evidence type="ECO:0000313" key="9">
    <source>
        <dbReference type="Proteomes" id="UP000799536"/>
    </source>
</evidence>
<dbReference type="SMART" id="SM01403">
    <property type="entry name" value="Ribosomal_S10"/>
    <property type="match status" value="1"/>
</dbReference>
<evidence type="ECO:0000256" key="6">
    <source>
        <dbReference type="ARBA" id="ARBA00078476"/>
    </source>
</evidence>
<evidence type="ECO:0000256" key="3">
    <source>
        <dbReference type="ARBA" id="ARBA00023274"/>
    </source>
</evidence>
<feature type="domain" description="Small ribosomal subunit protein uS10" evidence="7">
    <location>
        <begin position="210"/>
        <end position="307"/>
    </location>
</feature>
<dbReference type="PANTHER" id="PTHR11700">
    <property type="entry name" value="30S RIBOSOMAL PROTEIN S10 FAMILY MEMBER"/>
    <property type="match status" value="1"/>
</dbReference>
<dbReference type="SUPFAM" id="SSF54999">
    <property type="entry name" value="Ribosomal protein S10"/>
    <property type="match status" value="1"/>
</dbReference>
<accession>A0A9P4JVK4</accession>
<dbReference type="InterPro" id="IPR001848">
    <property type="entry name" value="Ribosomal_uS10"/>
</dbReference>
<dbReference type="AlphaFoldDB" id="A0A9P4JVK4"/>
<proteinExistence type="inferred from homology"/>
<dbReference type="HAMAP" id="MF_00508">
    <property type="entry name" value="Ribosomal_uS10"/>
    <property type="match status" value="1"/>
</dbReference>
<dbReference type="InterPro" id="IPR036838">
    <property type="entry name" value="Ribosomal_uS10_dom_sf"/>
</dbReference>
<keyword evidence="3" id="KW-0687">Ribonucleoprotein</keyword>
<evidence type="ECO:0000313" key="8">
    <source>
        <dbReference type="EMBL" id="KAF2205166.1"/>
    </source>
</evidence>
<gene>
    <name evidence="8" type="ORF">GQ43DRAFT_437285</name>
</gene>
<dbReference type="GO" id="GO:0003735">
    <property type="term" value="F:structural constituent of ribosome"/>
    <property type="evidence" value="ECO:0007669"/>
    <property type="project" value="InterPro"/>
</dbReference>
<dbReference type="GO" id="GO:0006412">
    <property type="term" value="P:translation"/>
    <property type="evidence" value="ECO:0007669"/>
    <property type="project" value="InterPro"/>
</dbReference>
<dbReference type="Gene3D" id="3.30.70.600">
    <property type="entry name" value="Ribosomal protein S10 domain"/>
    <property type="match status" value="1"/>
</dbReference>
<dbReference type="Proteomes" id="UP000799536">
    <property type="component" value="Unassembled WGS sequence"/>
</dbReference>
<name>A0A9P4JVK4_9PLEO</name>
<reference evidence="8" key="1">
    <citation type="journal article" date="2020" name="Stud. Mycol.">
        <title>101 Dothideomycetes genomes: a test case for predicting lifestyles and emergence of pathogens.</title>
        <authorList>
            <person name="Haridas S."/>
            <person name="Albert R."/>
            <person name="Binder M."/>
            <person name="Bloem J."/>
            <person name="Labutti K."/>
            <person name="Salamov A."/>
            <person name="Andreopoulos B."/>
            <person name="Baker S."/>
            <person name="Barry K."/>
            <person name="Bills G."/>
            <person name="Bluhm B."/>
            <person name="Cannon C."/>
            <person name="Castanera R."/>
            <person name="Culley D."/>
            <person name="Daum C."/>
            <person name="Ezra D."/>
            <person name="Gonzalez J."/>
            <person name="Henrissat B."/>
            <person name="Kuo A."/>
            <person name="Liang C."/>
            <person name="Lipzen A."/>
            <person name="Lutzoni F."/>
            <person name="Magnuson J."/>
            <person name="Mondo S."/>
            <person name="Nolan M."/>
            <person name="Ohm R."/>
            <person name="Pangilinan J."/>
            <person name="Park H.-J."/>
            <person name="Ramirez L."/>
            <person name="Alfaro M."/>
            <person name="Sun H."/>
            <person name="Tritt A."/>
            <person name="Yoshinaga Y."/>
            <person name="Zwiers L.-H."/>
            <person name="Turgeon B."/>
            <person name="Goodwin S."/>
            <person name="Spatafora J."/>
            <person name="Crous P."/>
            <person name="Grigoriev I."/>
        </authorList>
    </citation>
    <scope>NUCLEOTIDE SEQUENCE</scope>
    <source>
        <strain evidence="8">ATCC 74209</strain>
    </source>
</reference>
<sequence length="365" mass="41741">MSVPRCSASVLRTAKRLRISNPRPFLQTFSRCESSDTKTPSRENAVPSTVENNFKVEKPSIEARPVVETAPVADTKASPVGKNRDELLKQLQELEIEDAEEFATLWKSQEEANARMEKMQPKTKQEAQELWAKLKEEPDHFAMLHMYKRAGVEPIKLAKERGITLPGGEKPTLDPQTQKALDALRSPPNIRAIHLRPLRRTAPHGIPVCDLQLRTYSIRNLQLFADFAMRAAYYLGLAAKGPIPLPRITERWTVPRSNFIFKKSQENFERITMRRLIQIQDGDVGVVKVWLAFLQKHQFHGVGMKANVWEYESLEEALSVGKEVEERDYEERREGPMLKKIEEILGQQGYKEAMKGFKSPAEIRA</sequence>
<dbReference type="InterPro" id="IPR027486">
    <property type="entry name" value="Ribosomal_uS10_dom"/>
</dbReference>
<comment type="similarity">
    <text evidence="1">Belongs to the universal ribosomal protein uS10 family.</text>
</comment>
<evidence type="ECO:0000256" key="1">
    <source>
        <dbReference type="ARBA" id="ARBA00007102"/>
    </source>
</evidence>
<dbReference type="GO" id="GO:0005840">
    <property type="term" value="C:ribosome"/>
    <property type="evidence" value="ECO:0007669"/>
    <property type="project" value="UniProtKB-KW"/>
</dbReference>
<dbReference type="EMBL" id="ML993861">
    <property type="protein sequence ID" value="KAF2205166.1"/>
    <property type="molecule type" value="Genomic_DNA"/>
</dbReference>
<evidence type="ECO:0000256" key="5">
    <source>
        <dbReference type="ARBA" id="ARBA00042916"/>
    </source>
</evidence>
<dbReference type="Pfam" id="PF00338">
    <property type="entry name" value="Ribosomal_S10"/>
    <property type="match status" value="1"/>
</dbReference>
<keyword evidence="2" id="KW-0689">Ribosomal protein</keyword>
<dbReference type="GO" id="GO:1990904">
    <property type="term" value="C:ribonucleoprotein complex"/>
    <property type="evidence" value="ECO:0007669"/>
    <property type="project" value="UniProtKB-KW"/>
</dbReference>
<evidence type="ECO:0000259" key="7">
    <source>
        <dbReference type="SMART" id="SM01403"/>
    </source>
</evidence>
<dbReference type="OrthoDB" id="366214at2759"/>